<accession>A0A0F9M355</accession>
<name>A0A0F9M355_9ZZZZ</name>
<evidence type="ECO:0008006" key="2">
    <source>
        <dbReference type="Google" id="ProtNLM"/>
    </source>
</evidence>
<protein>
    <recommendedName>
        <fullName evidence="2">PilZ domain-containing protein</fullName>
    </recommendedName>
</protein>
<reference evidence="1" key="1">
    <citation type="journal article" date="2015" name="Nature">
        <title>Complex archaea that bridge the gap between prokaryotes and eukaryotes.</title>
        <authorList>
            <person name="Spang A."/>
            <person name="Saw J.H."/>
            <person name="Jorgensen S.L."/>
            <person name="Zaremba-Niedzwiedzka K."/>
            <person name="Martijn J."/>
            <person name="Lind A.E."/>
            <person name="van Eijk R."/>
            <person name="Schleper C."/>
            <person name="Guy L."/>
            <person name="Ettema T.J."/>
        </authorList>
    </citation>
    <scope>NUCLEOTIDE SEQUENCE</scope>
</reference>
<dbReference type="AlphaFoldDB" id="A0A0F9M355"/>
<sequence length="128" mass="14190">MSTSILFDKSSVQSATKFANKERSFELSIPALVSGIDALGSEFKEYTELASISSQEAVFRLDSGVTIGSILKLFLDVPKTVLLESDLKLEITGRVTFVKADQSSEKKQLISLRLEKKYKINSLQAKRI</sequence>
<evidence type="ECO:0000313" key="1">
    <source>
        <dbReference type="EMBL" id="KKM71075.1"/>
    </source>
</evidence>
<gene>
    <name evidence="1" type="ORF">LCGC14_1434290</name>
</gene>
<dbReference type="EMBL" id="LAZR01009703">
    <property type="protein sequence ID" value="KKM71075.1"/>
    <property type="molecule type" value="Genomic_DNA"/>
</dbReference>
<comment type="caution">
    <text evidence="1">The sequence shown here is derived from an EMBL/GenBank/DDBJ whole genome shotgun (WGS) entry which is preliminary data.</text>
</comment>
<organism evidence="1">
    <name type="scientific">marine sediment metagenome</name>
    <dbReference type="NCBI Taxonomy" id="412755"/>
    <lineage>
        <taxon>unclassified sequences</taxon>
        <taxon>metagenomes</taxon>
        <taxon>ecological metagenomes</taxon>
    </lineage>
</organism>
<proteinExistence type="predicted"/>